<comment type="caution">
    <text evidence="2">The sequence shown here is derived from an EMBL/GenBank/DDBJ whole genome shotgun (WGS) entry which is preliminary data.</text>
</comment>
<reference evidence="2 3" key="1">
    <citation type="submission" date="2019-02" db="EMBL/GenBank/DDBJ databases">
        <title>Hansschlegelia quercus sp. nov., a novel methylotrophic bacterium from buds of oak (Quercus robur L.).</title>
        <authorList>
            <person name="Agafonova N.V."/>
            <person name="Kaparullina E.N."/>
            <person name="Grouzdev D.S."/>
            <person name="Doronina N.V."/>
        </authorList>
    </citation>
    <scope>NUCLEOTIDE SEQUENCE [LARGE SCALE GENOMIC DNA]</scope>
    <source>
        <strain evidence="2 3">Dub</strain>
    </source>
</reference>
<dbReference type="EMBL" id="SIUB01000005">
    <property type="protein sequence ID" value="TBN52405.1"/>
    <property type="molecule type" value="Genomic_DNA"/>
</dbReference>
<dbReference type="InterPro" id="IPR036086">
    <property type="entry name" value="ParB/Sulfiredoxin_sf"/>
</dbReference>
<dbReference type="OrthoDB" id="8219936at2"/>
<keyword evidence="3" id="KW-1185">Reference proteome</keyword>
<proteinExistence type="predicted"/>
<feature type="domain" description="GmrSD restriction endonucleases N-terminal" evidence="1">
    <location>
        <begin position="24"/>
        <end position="125"/>
    </location>
</feature>
<organism evidence="2 3">
    <name type="scientific">Hansschlegelia quercus</name>
    <dbReference type="NCBI Taxonomy" id="2528245"/>
    <lineage>
        <taxon>Bacteria</taxon>
        <taxon>Pseudomonadati</taxon>
        <taxon>Pseudomonadota</taxon>
        <taxon>Alphaproteobacteria</taxon>
        <taxon>Hyphomicrobiales</taxon>
        <taxon>Methylopilaceae</taxon>
        <taxon>Hansschlegelia</taxon>
    </lineage>
</organism>
<dbReference type="Proteomes" id="UP000291613">
    <property type="component" value="Unassembled WGS sequence"/>
</dbReference>
<dbReference type="RefSeq" id="WP_131003640.1">
    <property type="nucleotide sequence ID" value="NZ_JBHSZR010000013.1"/>
</dbReference>
<protein>
    <submittedName>
        <fullName evidence="2">DUF262 domain-containing protein</fullName>
    </submittedName>
</protein>
<evidence type="ECO:0000259" key="1">
    <source>
        <dbReference type="Pfam" id="PF03235"/>
    </source>
</evidence>
<evidence type="ECO:0000313" key="3">
    <source>
        <dbReference type="Proteomes" id="UP000291613"/>
    </source>
</evidence>
<dbReference type="PANTHER" id="PTHR39639:SF1">
    <property type="entry name" value="DUF262 DOMAIN-CONTAINING PROTEIN"/>
    <property type="match status" value="1"/>
</dbReference>
<sequence length="252" mass="28112">MAELSSQPLAIQSVYGMYAEDKLFVNRRYQRKLVWTLEEKQRLIESILKSFPIPAILIAERESAKGTYEIIDGLQRLHAIVSFIEGSFKTLDGRLFDLNHFANAKRRADEGIFTPLVGDTKLTQKEVSVILDYSMAWTVMRGATETDIDDVFGRINMVGVVREAKALGVTIEQYFALIKKEVGNSGLSEDLKKSILSSIDYNSYYGLGVIAISVPAQKDVSYFDGDVYWRSGDSTQKASKAADIAGIAKRFG</sequence>
<dbReference type="Pfam" id="PF03235">
    <property type="entry name" value="GmrSD_N"/>
    <property type="match status" value="1"/>
</dbReference>
<dbReference type="AlphaFoldDB" id="A0A4Q9GGB8"/>
<gene>
    <name evidence="2" type="ORF">EYR15_11215</name>
</gene>
<name>A0A4Q9GGB8_9HYPH</name>
<accession>A0A4Q9GGB8</accession>
<dbReference type="SUPFAM" id="SSF110849">
    <property type="entry name" value="ParB/Sulfiredoxin"/>
    <property type="match status" value="1"/>
</dbReference>
<evidence type="ECO:0000313" key="2">
    <source>
        <dbReference type="EMBL" id="TBN52405.1"/>
    </source>
</evidence>
<dbReference type="InterPro" id="IPR004919">
    <property type="entry name" value="GmrSD_N"/>
</dbReference>
<dbReference type="PANTHER" id="PTHR39639">
    <property type="entry name" value="CHROMOSOME 16, WHOLE GENOME SHOTGUN SEQUENCE"/>
    <property type="match status" value="1"/>
</dbReference>